<accession>A0A9W4UG56</accession>
<feature type="compositionally biased region" description="Low complexity" evidence="2">
    <location>
        <begin position="395"/>
        <end position="406"/>
    </location>
</feature>
<evidence type="ECO:0000256" key="2">
    <source>
        <dbReference type="SAM" id="MobiDB-lite"/>
    </source>
</evidence>
<keyword evidence="1" id="KW-0175">Coiled coil</keyword>
<feature type="compositionally biased region" description="Low complexity" evidence="2">
    <location>
        <begin position="188"/>
        <end position="206"/>
    </location>
</feature>
<gene>
    <name evidence="3" type="ORF">PDIGIT_LOCUS8420</name>
</gene>
<feature type="compositionally biased region" description="Polar residues" evidence="2">
    <location>
        <begin position="20"/>
        <end position="41"/>
    </location>
</feature>
<feature type="compositionally biased region" description="Basic and acidic residues" evidence="2">
    <location>
        <begin position="383"/>
        <end position="393"/>
    </location>
</feature>
<feature type="compositionally biased region" description="Low complexity" evidence="2">
    <location>
        <begin position="478"/>
        <end position="490"/>
    </location>
</feature>
<feature type="compositionally biased region" description="Polar residues" evidence="2">
    <location>
        <begin position="256"/>
        <end position="269"/>
    </location>
</feature>
<feature type="compositionally biased region" description="Low complexity" evidence="2">
    <location>
        <begin position="80"/>
        <end position="91"/>
    </location>
</feature>
<proteinExistence type="predicted"/>
<dbReference type="AlphaFoldDB" id="A0A9W4UG56"/>
<evidence type="ECO:0000313" key="4">
    <source>
        <dbReference type="Proteomes" id="UP001152607"/>
    </source>
</evidence>
<reference evidence="3" key="1">
    <citation type="submission" date="2023-01" db="EMBL/GenBank/DDBJ databases">
        <authorList>
            <person name="Van Ghelder C."/>
            <person name="Rancurel C."/>
        </authorList>
    </citation>
    <scope>NUCLEOTIDE SEQUENCE</scope>
    <source>
        <strain evidence="3">CNCM I-4278</strain>
    </source>
</reference>
<feature type="compositionally biased region" description="Polar residues" evidence="2">
    <location>
        <begin position="283"/>
        <end position="303"/>
    </location>
</feature>
<dbReference type="Proteomes" id="UP001152607">
    <property type="component" value="Unassembled WGS sequence"/>
</dbReference>
<comment type="caution">
    <text evidence="3">The sequence shown here is derived from an EMBL/GenBank/DDBJ whole genome shotgun (WGS) entry which is preliminary data.</text>
</comment>
<feature type="coiled-coil region" evidence="1">
    <location>
        <begin position="100"/>
        <end position="128"/>
    </location>
</feature>
<dbReference type="OrthoDB" id="20105at2759"/>
<evidence type="ECO:0000313" key="3">
    <source>
        <dbReference type="EMBL" id="CAI6335340.1"/>
    </source>
</evidence>
<name>A0A9W4UG56_9PLEO</name>
<sequence length="508" mass="55076">MLLTLAKPPKPAFDFKTHDYSPTFSSSTAARFSPKLTNGQLPSHRRDSPASTMGTPHRGLPPPSAMTLPDPSRAPPPPLSSSLGALPAAPSQWQGAEDGMKNWLAAKAEEEKRKQEEEKTRQENLKLEQRKIEVRMLETSIQGGIPPHLVPIIFAGIGGGNLATISAEWIQSYQSTLQATQQQQQQQQHQQQQQQQQQAQAHAQAQLSPEHGRDSRLIGQPPPGAFATQQPQTPQSVLPPTAVLPGQPLPSQPQQATFSASYSSGTMSPRSRGAAGQPGHTPTAASSVQMQNTQPGQQEQASPSIYFHHWVPPTSQQDKASSSANPPATPSDYTSSPKKRKAQGGHQAPPPPTSAPQSYTSPSFSHVSTSSASTPGRRGHARTRSDISSRGDGHVSSVSRRTTVSSQTHPDLGPSQLRDAPEQQQQRFQSQPRGREETHGQQSESAYAPAGQRSEGRPHEQHQPQAVFHADPRSFASHQQQPQQPQPQQQQHHDRGTAPFPKWEGGDQ</sequence>
<feature type="compositionally biased region" description="Low complexity" evidence="2">
    <location>
        <begin position="355"/>
        <end position="374"/>
    </location>
</feature>
<keyword evidence="4" id="KW-1185">Reference proteome</keyword>
<organism evidence="3 4">
    <name type="scientific">Periconia digitata</name>
    <dbReference type="NCBI Taxonomy" id="1303443"/>
    <lineage>
        <taxon>Eukaryota</taxon>
        <taxon>Fungi</taxon>
        <taxon>Dikarya</taxon>
        <taxon>Ascomycota</taxon>
        <taxon>Pezizomycotina</taxon>
        <taxon>Dothideomycetes</taxon>
        <taxon>Pleosporomycetidae</taxon>
        <taxon>Pleosporales</taxon>
        <taxon>Massarineae</taxon>
        <taxon>Periconiaceae</taxon>
        <taxon>Periconia</taxon>
    </lineage>
</organism>
<feature type="compositionally biased region" description="Polar residues" evidence="2">
    <location>
        <begin position="227"/>
        <end position="238"/>
    </location>
</feature>
<evidence type="ECO:0000256" key="1">
    <source>
        <dbReference type="SAM" id="Coils"/>
    </source>
</evidence>
<feature type="region of interest" description="Disordered" evidence="2">
    <location>
        <begin position="188"/>
        <end position="508"/>
    </location>
</feature>
<feature type="region of interest" description="Disordered" evidence="2">
    <location>
        <begin position="1"/>
        <end position="95"/>
    </location>
</feature>
<dbReference type="EMBL" id="CAOQHR010000005">
    <property type="protein sequence ID" value="CAI6335340.1"/>
    <property type="molecule type" value="Genomic_DNA"/>
</dbReference>
<protein>
    <submittedName>
        <fullName evidence="3">Uncharacterized protein</fullName>
    </submittedName>
</protein>